<protein>
    <submittedName>
        <fullName evidence="1">Uncharacterized protein</fullName>
    </submittedName>
</protein>
<gene>
    <name evidence="1" type="ORF">AVDCRST_MAG42-3173</name>
</gene>
<reference evidence="1" key="1">
    <citation type="submission" date="2020-02" db="EMBL/GenBank/DDBJ databases">
        <authorList>
            <person name="Meier V. D."/>
        </authorList>
    </citation>
    <scope>NUCLEOTIDE SEQUENCE</scope>
    <source>
        <strain evidence="1">AVDCRST_MAG42</strain>
    </source>
</reference>
<organism evidence="1">
    <name type="scientific">uncultured Chthoniobacterales bacterium</name>
    <dbReference type="NCBI Taxonomy" id="1836801"/>
    <lineage>
        <taxon>Bacteria</taxon>
        <taxon>Pseudomonadati</taxon>
        <taxon>Verrucomicrobiota</taxon>
        <taxon>Spartobacteria</taxon>
        <taxon>Chthoniobacterales</taxon>
        <taxon>environmental samples</taxon>
    </lineage>
</organism>
<proteinExistence type="predicted"/>
<sequence>MFLPNQKVVCVDGKFPLGIEELYSELPKEGVTYTIRDIVPGIGLTGEEGETAVYLIEITGPLNAHGIERGFRADRFAPLQTIEDEVEEEISVGMPELVPA</sequence>
<name>A0A6J4J219_9BACT</name>
<dbReference type="EMBL" id="CADCTA010000107">
    <property type="protein sequence ID" value="CAA9265732.1"/>
    <property type="molecule type" value="Genomic_DNA"/>
</dbReference>
<evidence type="ECO:0000313" key="1">
    <source>
        <dbReference type="EMBL" id="CAA9265732.1"/>
    </source>
</evidence>
<accession>A0A6J4J219</accession>
<dbReference type="AlphaFoldDB" id="A0A6J4J219"/>